<reference evidence="8 9" key="1">
    <citation type="submission" date="2023-07" db="EMBL/GenBank/DDBJ databases">
        <title>Sorghum-associated microbial communities from plants grown in Nebraska, USA.</title>
        <authorList>
            <person name="Schachtman D."/>
        </authorList>
    </citation>
    <scope>NUCLEOTIDE SEQUENCE [LARGE SCALE GENOMIC DNA]</scope>
    <source>
        <strain evidence="8 9">BE332</strain>
    </source>
</reference>
<name>A0ABU0EL16_9CELL</name>
<proteinExistence type="inferred from homology"/>
<dbReference type="CDD" id="cd18808">
    <property type="entry name" value="SF1_C_Upf1"/>
    <property type="match status" value="1"/>
</dbReference>
<organism evidence="8 9">
    <name type="scientific">Cellulomonas humilata</name>
    <dbReference type="NCBI Taxonomy" id="144055"/>
    <lineage>
        <taxon>Bacteria</taxon>
        <taxon>Bacillati</taxon>
        <taxon>Actinomycetota</taxon>
        <taxon>Actinomycetes</taxon>
        <taxon>Micrococcales</taxon>
        <taxon>Cellulomonadaceae</taxon>
        <taxon>Cellulomonas</taxon>
    </lineage>
</organism>
<dbReference type="Proteomes" id="UP001239626">
    <property type="component" value="Unassembled WGS sequence"/>
</dbReference>
<dbReference type="RefSeq" id="WP_307494778.1">
    <property type="nucleotide sequence ID" value="NZ_JAUSVB010000008.1"/>
</dbReference>
<dbReference type="PANTHER" id="PTHR43788:SF8">
    <property type="entry name" value="DNA-BINDING PROTEIN SMUBP-2"/>
    <property type="match status" value="1"/>
</dbReference>
<dbReference type="InterPro" id="IPR041679">
    <property type="entry name" value="DNA2/NAM7-like_C"/>
</dbReference>
<keyword evidence="3" id="KW-0378">Hydrolase</keyword>
<gene>
    <name evidence="8" type="ORF">J2X26_004334</name>
</gene>
<dbReference type="InterPro" id="IPR050534">
    <property type="entry name" value="Coronavir_polyprotein_1ab"/>
</dbReference>
<evidence type="ECO:0008006" key="10">
    <source>
        <dbReference type="Google" id="ProtNLM"/>
    </source>
</evidence>
<keyword evidence="9" id="KW-1185">Reference proteome</keyword>
<dbReference type="SUPFAM" id="SSF52540">
    <property type="entry name" value="P-loop containing nucleoside triphosphate hydrolases"/>
    <property type="match status" value="1"/>
</dbReference>
<comment type="caution">
    <text evidence="8">The sequence shown here is derived from an EMBL/GenBank/DDBJ whole genome shotgun (WGS) entry which is preliminary data.</text>
</comment>
<protein>
    <recommendedName>
        <fullName evidence="10">AAA family ATPase</fullName>
    </recommendedName>
</protein>
<dbReference type="InterPro" id="IPR041677">
    <property type="entry name" value="DNA2/NAM7_AAA_11"/>
</dbReference>
<evidence type="ECO:0000259" key="6">
    <source>
        <dbReference type="Pfam" id="PF13086"/>
    </source>
</evidence>
<evidence type="ECO:0000256" key="5">
    <source>
        <dbReference type="ARBA" id="ARBA00022840"/>
    </source>
</evidence>
<feature type="domain" description="DNA2/NAM7 helicase-like C-terminal" evidence="7">
    <location>
        <begin position="840"/>
        <end position="1038"/>
    </location>
</feature>
<keyword evidence="5" id="KW-0067">ATP-binding</keyword>
<evidence type="ECO:0000256" key="1">
    <source>
        <dbReference type="ARBA" id="ARBA00007913"/>
    </source>
</evidence>
<evidence type="ECO:0000256" key="4">
    <source>
        <dbReference type="ARBA" id="ARBA00022806"/>
    </source>
</evidence>
<sequence length="1067" mass="117356">MKFQDIPAPLCTARVAPVAGEELAEGPVLSVSPVEEHPGEFELRTQTGLVRVTPTHDADVHVLNGELATGRTVLAHLFSPAPDGTAELHLKLFAGAQHEMGRLEIGVDERVLKAGKKLVAIRSPSDAQVCDELWHRSTYTVGTRSYFFLTAGEAAKEDLEGVTTRRAFALQGDGVRFAVEEYIRPDSATIFLASKLTPRRTTDPAVRLARGTLKLLDWTAAGALGVLASAELTELIASEGSYLKKWDEYGAIEGDIFLERARAVGKLRIVSTASTRNGSVEVGAEVLSVEQARALEGITQLELTDELPSYLTNPQLTWSEYSHELSEESRSGGRRAGHETLVVPVESVRGSTVELRLDDPPGHQWLIFPVASEVAQIRRRMDARKRILSGRSANPNLGLLIEEGGQLIPRTKTAPIKPLSSFVRAKVFRNDPTPKQLEAIEVALNTPDIALIQGPPGTGKTTVITAIVERLNELADKRKHNIKGQILMSGYQQDAVENLIGRLTVNSLPTPKFGRRSNEKVDVQSASDRQLEEWCTQVATSLREATPDLAISAEEQRIRTLCIQYIKAPSTVLASSLLAAAAALPLRTLGEDLHARLVAQLQRLTEEQAVASSPETTLRLVRGLRVRPESFADDGPARAYDVRDGLTELLDETQRALLNRAVTWTKVEPPPFLAELNTLKGELLTRLTPAPAFRVEKARDVVVELIRDTLAAIRERGTTAQDGRTAALSEFLHELENNPQGCATSVRDFSLAFAATVQQSVAKSMRDAKGVAANESLTYEWVIVDEAARVGPRDLMIALEQGKRTILVGDHRQLPQLLDQNVADRLEQGDETGNGAEWLKKSMFEYLFAERLKSLEQQDGVVRRVTLDRQYRMHPMLGDFISRTFYESQNPDERFEPGLPASHFTHNLPGTDGRCAAWMNVGGQRTSSGKSAVNIAEAEAIVEKVGAWMDSDAGQDLTFGVISFYRAQADYIRHLLADRHDPKRLLVGTVDSFQGREFDVVFLSVVRSAGAFGFLKLQNRLNVAMSRQKRLLVAVGDSRYFDTPEAARDVPGLHAYLQLCRTQGVVL</sequence>
<dbReference type="InterPro" id="IPR027417">
    <property type="entry name" value="P-loop_NTPase"/>
</dbReference>
<dbReference type="Gene3D" id="3.40.50.300">
    <property type="entry name" value="P-loop containing nucleotide triphosphate hydrolases"/>
    <property type="match status" value="2"/>
</dbReference>
<dbReference type="EMBL" id="JAUSVB010000008">
    <property type="protein sequence ID" value="MDQ0375991.1"/>
    <property type="molecule type" value="Genomic_DNA"/>
</dbReference>
<accession>A0ABU0EL16</accession>
<comment type="similarity">
    <text evidence="1">Belongs to the DNA2/NAM7 helicase family.</text>
</comment>
<evidence type="ECO:0000259" key="7">
    <source>
        <dbReference type="Pfam" id="PF13087"/>
    </source>
</evidence>
<dbReference type="InterPro" id="IPR047187">
    <property type="entry name" value="SF1_C_Upf1"/>
</dbReference>
<feature type="domain" description="DNA2/NAM7 helicase helicase" evidence="6">
    <location>
        <begin position="435"/>
        <end position="815"/>
    </location>
</feature>
<evidence type="ECO:0000313" key="9">
    <source>
        <dbReference type="Proteomes" id="UP001239626"/>
    </source>
</evidence>
<evidence type="ECO:0000256" key="2">
    <source>
        <dbReference type="ARBA" id="ARBA00022741"/>
    </source>
</evidence>
<keyword evidence="2" id="KW-0547">Nucleotide-binding</keyword>
<dbReference type="Pfam" id="PF13086">
    <property type="entry name" value="AAA_11"/>
    <property type="match status" value="1"/>
</dbReference>
<dbReference type="PANTHER" id="PTHR43788">
    <property type="entry name" value="DNA2/NAM7 HELICASE FAMILY MEMBER"/>
    <property type="match status" value="1"/>
</dbReference>
<evidence type="ECO:0000256" key="3">
    <source>
        <dbReference type="ARBA" id="ARBA00022801"/>
    </source>
</evidence>
<keyword evidence="4" id="KW-0347">Helicase</keyword>
<dbReference type="Pfam" id="PF13087">
    <property type="entry name" value="AAA_12"/>
    <property type="match status" value="1"/>
</dbReference>
<evidence type="ECO:0000313" key="8">
    <source>
        <dbReference type="EMBL" id="MDQ0375991.1"/>
    </source>
</evidence>